<dbReference type="PANTHER" id="PTHR44196">
    <property type="entry name" value="DEHYDROGENASE/REDUCTASE SDR FAMILY MEMBER 7B"/>
    <property type="match status" value="1"/>
</dbReference>
<comment type="caution">
    <text evidence="4">The sequence shown here is derived from an EMBL/GenBank/DDBJ whole genome shotgun (WGS) entry which is preliminary data.</text>
</comment>
<evidence type="ECO:0000256" key="1">
    <source>
        <dbReference type="ARBA" id="ARBA00006484"/>
    </source>
</evidence>
<dbReference type="SMART" id="SM00822">
    <property type="entry name" value="PKS_KR"/>
    <property type="match status" value="1"/>
</dbReference>
<dbReference type="PRINTS" id="PR00081">
    <property type="entry name" value="GDHRDH"/>
</dbReference>
<dbReference type="AlphaFoldDB" id="A0A939HPP0"/>
<keyword evidence="2" id="KW-0560">Oxidoreductase</keyword>
<sequence>MSFPEKDSVALVTGASGGIGAAVARHLAEAGCHVILTGRQPASLLALAASLGIARTTVVPADLTDEGDRQSLARHCADRMDVLVHCAGLFLPGPADAGQNATLLEAINVTAPMALSSLCLAAVLKARGQIVFVNSTAALNPAGHAHGAYTASKRALKIAADGLRPTLRGRHVRVLNVFPGRTDTAMQQTVLDSEARTGSRIALLQPDDIARTILYCLGTPRRFELTDIVIRPENA</sequence>
<organism evidence="4 5">
    <name type="scientific">Acetobacter garciniae</name>
    <dbReference type="NCBI Taxonomy" id="2817435"/>
    <lineage>
        <taxon>Bacteria</taxon>
        <taxon>Pseudomonadati</taxon>
        <taxon>Pseudomonadota</taxon>
        <taxon>Alphaproteobacteria</taxon>
        <taxon>Acetobacterales</taxon>
        <taxon>Acetobacteraceae</taxon>
        <taxon>Acetobacter</taxon>
    </lineage>
</organism>
<comment type="similarity">
    <text evidence="1">Belongs to the short-chain dehydrogenases/reductases (SDR) family.</text>
</comment>
<dbReference type="InterPro" id="IPR036291">
    <property type="entry name" value="NAD(P)-bd_dom_sf"/>
</dbReference>
<evidence type="ECO:0000313" key="4">
    <source>
        <dbReference type="EMBL" id="MBO1325507.1"/>
    </source>
</evidence>
<dbReference type="PANTHER" id="PTHR44196:SF1">
    <property type="entry name" value="DEHYDROGENASE_REDUCTASE SDR FAMILY MEMBER 7B"/>
    <property type="match status" value="1"/>
</dbReference>
<accession>A0A939HPP0</accession>
<name>A0A939HPP0_9PROT</name>
<dbReference type="RefSeq" id="WP_207846164.1">
    <property type="nucleotide sequence ID" value="NZ_JAFVMH010000004.1"/>
</dbReference>
<feature type="domain" description="Ketoreductase" evidence="3">
    <location>
        <begin position="8"/>
        <end position="181"/>
    </location>
</feature>
<evidence type="ECO:0000313" key="5">
    <source>
        <dbReference type="Proteomes" id="UP000664073"/>
    </source>
</evidence>
<evidence type="ECO:0000256" key="2">
    <source>
        <dbReference type="ARBA" id="ARBA00023002"/>
    </source>
</evidence>
<dbReference type="Proteomes" id="UP000664073">
    <property type="component" value="Unassembled WGS sequence"/>
</dbReference>
<dbReference type="SUPFAM" id="SSF51735">
    <property type="entry name" value="NAD(P)-binding Rossmann-fold domains"/>
    <property type="match status" value="1"/>
</dbReference>
<proteinExistence type="inferred from homology"/>
<dbReference type="InterPro" id="IPR057326">
    <property type="entry name" value="KR_dom"/>
</dbReference>
<reference evidence="4" key="1">
    <citation type="submission" date="2021-03" db="EMBL/GenBank/DDBJ databases">
        <title>The complete genome sequence of Acetobacter sp. TBRC 12339.</title>
        <authorList>
            <person name="Charoenyingcharoen P."/>
            <person name="Yukphan P."/>
        </authorList>
    </citation>
    <scope>NUCLEOTIDE SEQUENCE</scope>
    <source>
        <strain evidence="4">TBRC 12339</strain>
    </source>
</reference>
<protein>
    <submittedName>
        <fullName evidence="4">SDR family NAD(P)-dependent oxidoreductase</fullName>
    </submittedName>
</protein>
<dbReference type="GO" id="GO:0016491">
    <property type="term" value="F:oxidoreductase activity"/>
    <property type="evidence" value="ECO:0007669"/>
    <property type="project" value="UniProtKB-KW"/>
</dbReference>
<dbReference type="Gene3D" id="3.40.50.720">
    <property type="entry name" value="NAD(P)-binding Rossmann-like Domain"/>
    <property type="match status" value="1"/>
</dbReference>
<dbReference type="InterPro" id="IPR002347">
    <property type="entry name" value="SDR_fam"/>
</dbReference>
<dbReference type="GO" id="GO:0016020">
    <property type="term" value="C:membrane"/>
    <property type="evidence" value="ECO:0007669"/>
    <property type="project" value="TreeGrafter"/>
</dbReference>
<evidence type="ECO:0000259" key="3">
    <source>
        <dbReference type="SMART" id="SM00822"/>
    </source>
</evidence>
<dbReference type="EMBL" id="JAFVMH010000004">
    <property type="protein sequence ID" value="MBO1325507.1"/>
    <property type="molecule type" value="Genomic_DNA"/>
</dbReference>
<gene>
    <name evidence="4" type="ORF">J2D77_10130</name>
</gene>
<dbReference type="Pfam" id="PF00106">
    <property type="entry name" value="adh_short"/>
    <property type="match status" value="1"/>
</dbReference>
<keyword evidence="5" id="KW-1185">Reference proteome</keyword>